<dbReference type="GO" id="GO:0003905">
    <property type="term" value="F:alkylbase DNA N-glycosylase activity"/>
    <property type="evidence" value="ECO:0007669"/>
    <property type="project" value="UniProtKB-EC"/>
</dbReference>
<evidence type="ECO:0000256" key="1">
    <source>
        <dbReference type="ARBA" id="ARBA00000086"/>
    </source>
</evidence>
<comment type="similarity">
    <text evidence="3">Belongs to the DNA glycosylase MPG family.</text>
</comment>
<dbReference type="GO" id="GO:0006284">
    <property type="term" value="P:base-excision repair"/>
    <property type="evidence" value="ECO:0007669"/>
    <property type="project" value="InterPro"/>
</dbReference>
<protein>
    <recommendedName>
        <fullName evidence="10">DNA-3-methyladenine glycosylase</fullName>
        <ecNumber evidence="4">3.2.2.21</ecNumber>
    </recommendedName>
    <alternativeName>
        <fullName evidence="11">3-alkyladenine DNA glycosylase</fullName>
    </alternativeName>
    <alternativeName>
        <fullName evidence="8">3-methyladenine DNA glycosidase</fullName>
    </alternativeName>
    <alternativeName>
        <fullName evidence="13">ADPG</fullName>
    </alternativeName>
    <alternativeName>
        <fullName evidence="12">N-methylpurine-DNA glycosylase</fullName>
    </alternativeName>
</protein>
<dbReference type="InterPro" id="IPR003180">
    <property type="entry name" value="MPG"/>
</dbReference>
<evidence type="ECO:0000256" key="12">
    <source>
        <dbReference type="ARBA" id="ARBA00078171"/>
    </source>
</evidence>
<dbReference type="Proteomes" id="UP000735302">
    <property type="component" value="Unassembled WGS sequence"/>
</dbReference>
<feature type="compositionally biased region" description="Basic and acidic residues" evidence="14">
    <location>
        <begin position="170"/>
        <end position="185"/>
    </location>
</feature>
<comment type="catalytic activity">
    <reaction evidence="1">
        <text>Hydrolysis of alkylated DNA, releasing 3-methyladenine, 3-methylguanine, 7-methylguanine and 7-methyladenine.</text>
        <dbReference type="EC" id="3.2.2.21"/>
    </reaction>
</comment>
<dbReference type="CDD" id="cd00540">
    <property type="entry name" value="AAG"/>
    <property type="match status" value="1"/>
</dbReference>
<evidence type="ECO:0000256" key="4">
    <source>
        <dbReference type="ARBA" id="ARBA00012000"/>
    </source>
</evidence>
<dbReference type="SUPFAM" id="SSF50486">
    <property type="entry name" value="FMT C-terminal domain-like"/>
    <property type="match status" value="1"/>
</dbReference>
<comment type="subunit">
    <text evidence="9">Binds MBD1. Binds SSBP1.</text>
</comment>
<comment type="function">
    <text evidence="2">Hydrolysis of the deoxyribose N-glycosidic bond to excise 3-methyladenine, and 7-methylguanine from the damaged DNA polymer formed by alkylation lesions.</text>
</comment>
<evidence type="ECO:0000256" key="5">
    <source>
        <dbReference type="ARBA" id="ARBA00022763"/>
    </source>
</evidence>
<dbReference type="PANTHER" id="PTHR10429">
    <property type="entry name" value="DNA-3-METHYLADENINE GLYCOSYLASE"/>
    <property type="match status" value="1"/>
</dbReference>
<evidence type="ECO:0000313" key="15">
    <source>
        <dbReference type="EMBL" id="GFO16014.1"/>
    </source>
</evidence>
<keyword evidence="7" id="KW-0234">DNA repair</keyword>
<dbReference type="Gene3D" id="3.10.300.10">
    <property type="entry name" value="Methylpurine-DNA glycosylase (MPG)"/>
    <property type="match status" value="1"/>
</dbReference>
<evidence type="ECO:0000256" key="2">
    <source>
        <dbReference type="ARBA" id="ARBA00002421"/>
    </source>
</evidence>
<keyword evidence="5" id="KW-0227">DNA damage</keyword>
<evidence type="ECO:0000256" key="7">
    <source>
        <dbReference type="ARBA" id="ARBA00023204"/>
    </source>
</evidence>
<dbReference type="PANTHER" id="PTHR10429:SF0">
    <property type="entry name" value="DNA-3-METHYLADENINE GLYCOSYLASE"/>
    <property type="match status" value="1"/>
</dbReference>
<evidence type="ECO:0000256" key="11">
    <source>
        <dbReference type="ARBA" id="ARBA00076879"/>
    </source>
</evidence>
<comment type="caution">
    <text evidence="15">The sequence shown here is derived from an EMBL/GenBank/DDBJ whole genome shotgun (WGS) entry which is preliminary data.</text>
</comment>
<evidence type="ECO:0000256" key="14">
    <source>
        <dbReference type="SAM" id="MobiDB-lite"/>
    </source>
</evidence>
<evidence type="ECO:0000313" key="16">
    <source>
        <dbReference type="Proteomes" id="UP000735302"/>
    </source>
</evidence>
<evidence type="ECO:0000256" key="9">
    <source>
        <dbReference type="ARBA" id="ARBA00066187"/>
    </source>
</evidence>
<evidence type="ECO:0000256" key="8">
    <source>
        <dbReference type="ARBA" id="ARBA00033426"/>
    </source>
</evidence>
<reference evidence="15 16" key="1">
    <citation type="journal article" date="2021" name="Elife">
        <title>Chloroplast acquisition without the gene transfer in kleptoplastic sea slugs, Plakobranchus ocellatus.</title>
        <authorList>
            <person name="Maeda T."/>
            <person name="Takahashi S."/>
            <person name="Yoshida T."/>
            <person name="Shimamura S."/>
            <person name="Takaki Y."/>
            <person name="Nagai Y."/>
            <person name="Toyoda A."/>
            <person name="Suzuki Y."/>
            <person name="Arimoto A."/>
            <person name="Ishii H."/>
            <person name="Satoh N."/>
            <person name="Nishiyama T."/>
            <person name="Hasebe M."/>
            <person name="Maruyama T."/>
            <person name="Minagawa J."/>
            <person name="Obokata J."/>
            <person name="Shigenobu S."/>
        </authorList>
    </citation>
    <scope>NUCLEOTIDE SEQUENCE [LARGE SCALE GENOMIC DNA]</scope>
</reference>
<name>A0AAV4BBA2_9GAST</name>
<evidence type="ECO:0000256" key="13">
    <source>
        <dbReference type="ARBA" id="ARBA00082988"/>
    </source>
</evidence>
<dbReference type="EC" id="3.2.2.21" evidence="4"/>
<dbReference type="InterPro" id="IPR036995">
    <property type="entry name" value="MPG_sf"/>
</dbReference>
<dbReference type="FunFam" id="3.10.300.10:FF:000001">
    <property type="entry name" value="Putative 3-methyladenine DNA glycosylase"/>
    <property type="match status" value="1"/>
</dbReference>
<organism evidence="15 16">
    <name type="scientific">Plakobranchus ocellatus</name>
    <dbReference type="NCBI Taxonomy" id="259542"/>
    <lineage>
        <taxon>Eukaryota</taxon>
        <taxon>Metazoa</taxon>
        <taxon>Spiralia</taxon>
        <taxon>Lophotrochozoa</taxon>
        <taxon>Mollusca</taxon>
        <taxon>Gastropoda</taxon>
        <taxon>Heterobranchia</taxon>
        <taxon>Euthyneura</taxon>
        <taxon>Panpulmonata</taxon>
        <taxon>Sacoglossa</taxon>
        <taxon>Placobranchoidea</taxon>
        <taxon>Plakobranchidae</taxon>
        <taxon>Plakobranchus</taxon>
    </lineage>
</organism>
<dbReference type="Pfam" id="PF02245">
    <property type="entry name" value="Pur_DNA_glyco"/>
    <property type="match status" value="1"/>
</dbReference>
<feature type="compositionally biased region" description="Polar residues" evidence="14">
    <location>
        <begin position="40"/>
        <end position="52"/>
    </location>
</feature>
<dbReference type="NCBIfam" id="TIGR00567">
    <property type="entry name" value="3mg"/>
    <property type="match status" value="1"/>
</dbReference>
<gene>
    <name evidence="15" type="ORF">PoB_004251900</name>
</gene>
<feature type="region of interest" description="Disordered" evidence="14">
    <location>
        <begin position="168"/>
        <end position="190"/>
    </location>
</feature>
<sequence>MVGEKHCLLGQKRPISRQNVATLNADEKSKYFKADEASDSPKTTSHNGNLQTESVTSTGYERLGHSFFQVPCAKLAMALLGKRLVRKIGSQRISGKIVETEGYLGHEDKAAHSYQGKRTERNEAMFMHPGTAYVYNIYGMYCCFNISSAGEGCAVLVRALEPIEGISTMHENREKSSKSQKKQKDVNMTNGPSKLCQALQITKDKCNKMDLVSSDELWLEDGDAVPSEKIVQCPRINIGYAEEWQEKPLRFYVKDNRCVSVQYKG</sequence>
<dbReference type="EMBL" id="BLXT01004638">
    <property type="protein sequence ID" value="GFO16014.1"/>
    <property type="molecule type" value="Genomic_DNA"/>
</dbReference>
<keyword evidence="6" id="KW-0378">Hydrolase</keyword>
<evidence type="ECO:0000256" key="6">
    <source>
        <dbReference type="ARBA" id="ARBA00022801"/>
    </source>
</evidence>
<accession>A0AAV4BBA2</accession>
<dbReference type="InterPro" id="IPR011034">
    <property type="entry name" value="Formyl_transferase-like_C_sf"/>
</dbReference>
<dbReference type="AlphaFoldDB" id="A0AAV4BBA2"/>
<keyword evidence="16" id="KW-1185">Reference proteome</keyword>
<dbReference type="HAMAP" id="MF_00527">
    <property type="entry name" value="3MGH"/>
    <property type="match status" value="1"/>
</dbReference>
<dbReference type="GO" id="GO:0003677">
    <property type="term" value="F:DNA binding"/>
    <property type="evidence" value="ECO:0007669"/>
    <property type="project" value="InterPro"/>
</dbReference>
<evidence type="ECO:0000256" key="3">
    <source>
        <dbReference type="ARBA" id="ARBA00009232"/>
    </source>
</evidence>
<proteinExistence type="inferred from homology"/>
<feature type="region of interest" description="Disordered" evidence="14">
    <location>
        <begin position="32"/>
        <end position="52"/>
    </location>
</feature>
<evidence type="ECO:0000256" key="10">
    <source>
        <dbReference type="ARBA" id="ARBA00068926"/>
    </source>
</evidence>